<dbReference type="PROSITE" id="PS50887">
    <property type="entry name" value="GGDEF"/>
    <property type="match status" value="1"/>
</dbReference>
<dbReference type="GO" id="GO:0052621">
    <property type="term" value="F:diguanylate cyclase activity"/>
    <property type="evidence" value="ECO:0007669"/>
    <property type="project" value="UniProtKB-EC"/>
</dbReference>
<proteinExistence type="predicted"/>
<dbReference type="SMART" id="SM00267">
    <property type="entry name" value="GGDEF"/>
    <property type="match status" value="1"/>
</dbReference>
<evidence type="ECO:0000313" key="4">
    <source>
        <dbReference type="EMBL" id="OBP82252.1"/>
    </source>
</evidence>
<comment type="caution">
    <text evidence="4">The sequence shown here is derived from an EMBL/GenBank/DDBJ whole genome shotgun (WGS) entry which is preliminary data.</text>
</comment>
<dbReference type="NCBIfam" id="TIGR00254">
    <property type="entry name" value="GGDEF"/>
    <property type="match status" value="1"/>
</dbReference>
<dbReference type="Pfam" id="PF00990">
    <property type="entry name" value="GGDEF"/>
    <property type="match status" value="1"/>
</dbReference>
<comment type="catalytic activity">
    <reaction evidence="2">
        <text>2 GTP = 3',3'-c-di-GMP + 2 diphosphate</text>
        <dbReference type="Rhea" id="RHEA:24898"/>
        <dbReference type="ChEBI" id="CHEBI:33019"/>
        <dbReference type="ChEBI" id="CHEBI:37565"/>
        <dbReference type="ChEBI" id="CHEBI:58805"/>
        <dbReference type="EC" id="2.7.7.65"/>
    </reaction>
</comment>
<dbReference type="Proteomes" id="UP000093748">
    <property type="component" value="Unassembled WGS sequence"/>
</dbReference>
<dbReference type="SUPFAM" id="SSF55781">
    <property type="entry name" value="GAF domain-like"/>
    <property type="match status" value="1"/>
</dbReference>
<organism evidence="4 5">
    <name type="scientific">Rhizobium loti</name>
    <name type="common">Mesorhizobium loti</name>
    <dbReference type="NCBI Taxonomy" id="381"/>
    <lineage>
        <taxon>Bacteria</taxon>
        <taxon>Pseudomonadati</taxon>
        <taxon>Pseudomonadota</taxon>
        <taxon>Alphaproteobacteria</taxon>
        <taxon>Hyphomicrobiales</taxon>
        <taxon>Phyllobacteriaceae</taxon>
        <taxon>Mesorhizobium</taxon>
    </lineage>
</organism>
<protein>
    <recommendedName>
        <fullName evidence="1">diguanylate cyclase</fullName>
        <ecNumber evidence="1">2.7.7.65</ecNumber>
    </recommendedName>
</protein>
<dbReference type="EMBL" id="LZTJ01000001">
    <property type="protein sequence ID" value="OBP82252.1"/>
    <property type="molecule type" value="Genomic_DNA"/>
</dbReference>
<dbReference type="PANTHER" id="PTHR45138:SF9">
    <property type="entry name" value="DIGUANYLATE CYCLASE DGCM-RELATED"/>
    <property type="match status" value="1"/>
</dbReference>
<dbReference type="GeneID" id="66680444"/>
<name>A0A1A5JSG4_RHILI</name>
<dbReference type="InterPro" id="IPR003018">
    <property type="entry name" value="GAF"/>
</dbReference>
<evidence type="ECO:0000313" key="5">
    <source>
        <dbReference type="Proteomes" id="UP000093748"/>
    </source>
</evidence>
<evidence type="ECO:0000256" key="1">
    <source>
        <dbReference type="ARBA" id="ARBA00012528"/>
    </source>
</evidence>
<dbReference type="SUPFAM" id="SSF55073">
    <property type="entry name" value="Nucleotide cyclase"/>
    <property type="match status" value="1"/>
</dbReference>
<dbReference type="RefSeq" id="WP_051402046.1">
    <property type="nucleotide sequence ID" value="NZ_LZTH01000023.1"/>
</dbReference>
<dbReference type="FunFam" id="3.30.70.270:FF:000001">
    <property type="entry name" value="Diguanylate cyclase domain protein"/>
    <property type="match status" value="1"/>
</dbReference>
<dbReference type="Pfam" id="PF01590">
    <property type="entry name" value="GAF"/>
    <property type="match status" value="1"/>
</dbReference>
<dbReference type="PANTHER" id="PTHR45138">
    <property type="entry name" value="REGULATORY COMPONENTS OF SENSORY TRANSDUCTION SYSTEM"/>
    <property type="match status" value="1"/>
</dbReference>
<dbReference type="InterPro" id="IPR029787">
    <property type="entry name" value="Nucleotide_cyclase"/>
</dbReference>
<dbReference type="InterPro" id="IPR050469">
    <property type="entry name" value="Diguanylate_Cyclase"/>
</dbReference>
<dbReference type="OrthoDB" id="341208at2"/>
<reference evidence="5" key="1">
    <citation type="submission" date="2016-06" db="EMBL/GenBank/DDBJ databases">
        <title>NZP2037 Pacbio-Illumina hybrid assembly.</title>
        <authorList>
            <person name="Ramsay J.P."/>
        </authorList>
    </citation>
    <scope>NUCLEOTIDE SEQUENCE [LARGE SCALE GENOMIC DNA]</scope>
    <source>
        <strain evidence="5">R7ANS::ICEMlSym2042</strain>
    </source>
</reference>
<dbReference type="AlphaFoldDB" id="A0A1A5JSG4"/>
<dbReference type="EC" id="2.7.7.65" evidence="1"/>
<accession>A0A1A5JSG4</accession>
<dbReference type="InterPro" id="IPR029016">
    <property type="entry name" value="GAF-like_dom_sf"/>
</dbReference>
<sequence length="416" mass="46020">MLQEHPPEIPAPSADDLREAARLLAVERFDVLDTPREAPFDRIARLIKMVFDVPIAIVSVIDGHRQWYKACEGLAINEVERKATFCQYTILQEEPLIVTDATKDPRFADNPMVRNDPHIRFYAGVPLRSRDGHNIGSVCAIGYIPREFSDRDIAILQDFADLAMDELELRQHASSDALTGVLSRRAFIDQGGKAFALARRQRFDFSCIVFDVDHFKSVNDNFGHAAGDKVLSGVGRQCGAALRDVDIFGRVGGEEFAVLLYTGRNGALESAERLRGTIETMRITHGAQEMQVTASFGVASFDPATSGLPELIERADAAMYRSKHAGRNRITAWNSAGSDQAPPRRRVLKAGQIVFNARMSTIDCTVRSLGEDGATIDVSNISGIPGQFVLAIRADRFETKCRVVAQAERRLELAFE</sequence>
<dbReference type="InterPro" id="IPR000160">
    <property type="entry name" value="GGDEF_dom"/>
</dbReference>
<evidence type="ECO:0000256" key="2">
    <source>
        <dbReference type="ARBA" id="ARBA00034247"/>
    </source>
</evidence>
<dbReference type="InterPro" id="IPR043128">
    <property type="entry name" value="Rev_trsase/Diguanyl_cyclase"/>
</dbReference>
<evidence type="ECO:0000259" key="3">
    <source>
        <dbReference type="PROSITE" id="PS50887"/>
    </source>
</evidence>
<dbReference type="SMART" id="SM00065">
    <property type="entry name" value="GAF"/>
    <property type="match status" value="1"/>
</dbReference>
<gene>
    <name evidence="4" type="ORF">BAE39_01330</name>
</gene>
<dbReference type="Gene3D" id="3.30.450.40">
    <property type="match status" value="1"/>
</dbReference>
<dbReference type="CDD" id="cd01949">
    <property type="entry name" value="GGDEF"/>
    <property type="match status" value="1"/>
</dbReference>
<feature type="domain" description="GGDEF" evidence="3">
    <location>
        <begin position="203"/>
        <end position="335"/>
    </location>
</feature>
<dbReference type="Gene3D" id="3.30.70.270">
    <property type="match status" value="1"/>
</dbReference>